<name>A0A0E3ZDD5_9BACT</name>
<proteinExistence type="inferred from homology"/>
<protein>
    <submittedName>
        <fullName evidence="8">Nitroreductase</fullName>
    </submittedName>
</protein>
<evidence type="ECO:0000256" key="6">
    <source>
        <dbReference type="ARBA" id="ARBA00023002"/>
    </source>
</evidence>
<comment type="similarity">
    <text evidence="2">Belongs to the nitroreductase family.</text>
</comment>
<dbReference type="PATRIC" id="fig|400092.3.peg.762"/>
<keyword evidence="5" id="KW-0521">NADP</keyword>
<dbReference type="OrthoDB" id="9809288at2"/>
<keyword evidence="6" id="KW-0560">Oxidoreductase</keyword>
<feature type="domain" description="Nitroreductase" evidence="7">
    <location>
        <begin position="7"/>
        <end position="177"/>
    </location>
</feature>
<evidence type="ECO:0000256" key="2">
    <source>
        <dbReference type="ARBA" id="ARBA00007118"/>
    </source>
</evidence>
<evidence type="ECO:0000256" key="1">
    <source>
        <dbReference type="ARBA" id="ARBA00001917"/>
    </source>
</evidence>
<evidence type="ECO:0000313" key="9">
    <source>
        <dbReference type="Proteomes" id="UP000033109"/>
    </source>
</evidence>
<dbReference type="InterPro" id="IPR029479">
    <property type="entry name" value="Nitroreductase"/>
</dbReference>
<organism evidence="8 9">
    <name type="scientific">Pontibacter korlensis</name>
    <dbReference type="NCBI Taxonomy" id="400092"/>
    <lineage>
        <taxon>Bacteria</taxon>
        <taxon>Pseudomonadati</taxon>
        <taxon>Bacteroidota</taxon>
        <taxon>Cytophagia</taxon>
        <taxon>Cytophagales</taxon>
        <taxon>Hymenobacteraceae</taxon>
        <taxon>Pontibacter</taxon>
    </lineage>
</organism>
<dbReference type="RefSeq" id="WP_046309128.1">
    <property type="nucleotide sequence ID" value="NZ_CBCSCY010000037.1"/>
</dbReference>
<dbReference type="CDD" id="cd02149">
    <property type="entry name" value="NfsB-like"/>
    <property type="match status" value="1"/>
</dbReference>
<dbReference type="GO" id="GO:0016491">
    <property type="term" value="F:oxidoreductase activity"/>
    <property type="evidence" value="ECO:0007669"/>
    <property type="project" value="UniProtKB-KW"/>
</dbReference>
<dbReference type="PANTHER" id="PTHR43673:SF2">
    <property type="entry name" value="NITROREDUCTASE"/>
    <property type="match status" value="1"/>
</dbReference>
<dbReference type="EMBL" id="CP009621">
    <property type="protein sequence ID" value="AKD02344.1"/>
    <property type="molecule type" value="Genomic_DNA"/>
</dbReference>
<dbReference type="InterPro" id="IPR000415">
    <property type="entry name" value="Nitroreductase-like"/>
</dbReference>
<dbReference type="STRING" id="400092.PKOR_03365"/>
<dbReference type="AlphaFoldDB" id="A0A0E3ZDD5"/>
<evidence type="ECO:0000256" key="4">
    <source>
        <dbReference type="ARBA" id="ARBA00022643"/>
    </source>
</evidence>
<dbReference type="PANTHER" id="PTHR43673">
    <property type="entry name" value="NAD(P)H NITROREDUCTASE YDGI-RELATED"/>
    <property type="match status" value="1"/>
</dbReference>
<evidence type="ECO:0000313" key="8">
    <source>
        <dbReference type="EMBL" id="AKD02344.1"/>
    </source>
</evidence>
<dbReference type="KEGG" id="pko:PKOR_03365"/>
<dbReference type="SUPFAM" id="SSF55469">
    <property type="entry name" value="FMN-dependent nitroreductase-like"/>
    <property type="match status" value="1"/>
</dbReference>
<gene>
    <name evidence="8" type="ORF">PKOR_03365</name>
</gene>
<keyword evidence="9" id="KW-1185">Reference proteome</keyword>
<dbReference type="Pfam" id="PF00881">
    <property type="entry name" value="Nitroreductase"/>
    <property type="match status" value="1"/>
</dbReference>
<evidence type="ECO:0000256" key="5">
    <source>
        <dbReference type="ARBA" id="ARBA00022857"/>
    </source>
</evidence>
<dbReference type="HOGENOM" id="CLU_070764_4_1_10"/>
<reference evidence="8 9" key="1">
    <citation type="journal article" date="2015" name="Sci. Rep.">
        <title>Unraveling adaptation of Pontibacter korlensis to radiation and infertility in desert through complete genome and comparative transcriptomic analysis.</title>
        <authorList>
            <person name="Dai J."/>
            <person name="Dai W."/>
            <person name="Qiu C."/>
            <person name="Yang Z."/>
            <person name="Zhang Y."/>
            <person name="Zhou M."/>
            <person name="Zhang L."/>
            <person name="Fang C."/>
            <person name="Gao Q."/>
            <person name="Yang Q."/>
            <person name="Li X."/>
            <person name="Wang Z."/>
            <person name="Wang Z."/>
            <person name="Jia Z."/>
            <person name="Chen X."/>
        </authorList>
    </citation>
    <scope>NUCLEOTIDE SEQUENCE [LARGE SCALE GENOMIC DNA]</scope>
    <source>
        <strain evidence="8 9">X14-1T</strain>
    </source>
</reference>
<keyword evidence="3" id="KW-0285">Flavoprotein</keyword>
<evidence type="ECO:0000256" key="3">
    <source>
        <dbReference type="ARBA" id="ARBA00022630"/>
    </source>
</evidence>
<sequence>MKLIDDLKWRYATKKFSNRKVSNEDLERIIEAIRLSASSIGIQPYRLLIIDNPSLKKTLGEGSFNWQIADASHLLVFAAFDSISQENIDAYIQLIAQERETPIAELSGFKTTISSHLLAQTDHDNFIWSTKQAYIGLGTGMIAAAALKIDATPMEGFDAEKFDKLLELKERKLKSVVLLALSYRDEENDFFANLKKVRISKQEFAIVVN</sequence>
<dbReference type="InterPro" id="IPR033878">
    <property type="entry name" value="NfsB-like"/>
</dbReference>
<comment type="cofactor">
    <cofactor evidence="1">
        <name>FMN</name>
        <dbReference type="ChEBI" id="CHEBI:58210"/>
    </cofactor>
</comment>
<dbReference type="Gene3D" id="3.40.109.10">
    <property type="entry name" value="NADH Oxidase"/>
    <property type="match status" value="1"/>
</dbReference>
<dbReference type="Proteomes" id="UP000033109">
    <property type="component" value="Chromosome"/>
</dbReference>
<keyword evidence="4" id="KW-0288">FMN</keyword>
<accession>A0A0E3ZDD5</accession>
<evidence type="ECO:0000259" key="7">
    <source>
        <dbReference type="Pfam" id="PF00881"/>
    </source>
</evidence>